<evidence type="ECO:0000256" key="2">
    <source>
        <dbReference type="ARBA" id="ARBA00022771"/>
    </source>
</evidence>
<dbReference type="GO" id="GO:0006281">
    <property type="term" value="P:DNA repair"/>
    <property type="evidence" value="ECO:0007669"/>
    <property type="project" value="TreeGrafter"/>
</dbReference>
<dbReference type="Gene3D" id="3.30.40.10">
    <property type="entry name" value="Zinc/RING finger domain, C3HC4 (zinc finger)"/>
    <property type="match status" value="1"/>
</dbReference>
<name>A0A8H5ZNN8_COCSA</name>
<evidence type="ECO:0000313" key="8">
    <source>
        <dbReference type="Proteomes" id="UP000624244"/>
    </source>
</evidence>
<dbReference type="InterPro" id="IPR015877">
    <property type="entry name" value="MAT1_centre"/>
</dbReference>
<dbReference type="Proteomes" id="UP000624244">
    <property type="component" value="Unassembled WGS sequence"/>
</dbReference>
<organism evidence="7 8">
    <name type="scientific">Cochliobolus sativus</name>
    <name type="common">Common root rot and spot blotch fungus</name>
    <name type="synonym">Bipolaris sorokiniana</name>
    <dbReference type="NCBI Taxonomy" id="45130"/>
    <lineage>
        <taxon>Eukaryota</taxon>
        <taxon>Fungi</taxon>
        <taxon>Dikarya</taxon>
        <taxon>Ascomycota</taxon>
        <taxon>Pezizomycotina</taxon>
        <taxon>Dothideomycetes</taxon>
        <taxon>Pleosporomycetidae</taxon>
        <taxon>Pleosporales</taxon>
        <taxon>Pleosporineae</taxon>
        <taxon>Pleosporaceae</taxon>
        <taxon>Bipolaris</taxon>
    </lineage>
</organism>
<keyword evidence="2 4" id="KW-0863">Zinc-finger</keyword>
<dbReference type="PROSITE" id="PS50089">
    <property type="entry name" value="ZF_RING_2"/>
    <property type="match status" value="1"/>
</dbReference>
<dbReference type="GO" id="GO:0005675">
    <property type="term" value="C:transcription factor TFIIH holo complex"/>
    <property type="evidence" value="ECO:0007669"/>
    <property type="project" value="TreeGrafter"/>
</dbReference>
<evidence type="ECO:0000256" key="5">
    <source>
        <dbReference type="SAM" id="MobiDB-lite"/>
    </source>
</evidence>
<evidence type="ECO:0000256" key="1">
    <source>
        <dbReference type="ARBA" id="ARBA00022723"/>
    </source>
</evidence>
<protein>
    <recommendedName>
        <fullName evidence="6">RING-type domain-containing protein</fullName>
    </recommendedName>
</protein>
<proteinExistence type="predicted"/>
<dbReference type="PANTHER" id="PTHR12683:SF13">
    <property type="entry name" value="CDK-ACTIVATING KINASE ASSEMBLY FACTOR MAT1"/>
    <property type="match status" value="1"/>
</dbReference>
<dbReference type="PANTHER" id="PTHR12683">
    <property type="entry name" value="CDK-ACTIVATING KINASE ASSEMBLY FACTOR MAT1"/>
    <property type="match status" value="1"/>
</dbReference>
<dbReference type="PROSITE" id="PS00518">
    <property type="entry name" value="ZF_RING_1"/>
    <property type="match status" value="1"/>
</dbReference>
<evidence type="ECO:0000256" key="4">
    <source>
        <dbReference type="PROSITE-ProRule" id="PRU00175"/>
    </source>
</evidence>
<dbReference type="Pfam" id="PF06391">
    <property type="entry name" value="MAT1"/>
    <property type="match status" value="1"/>
</dbReference>
<dbReference type="AlphaFoldDB" id="A0A8H5ZNN8"/>
<dbReference type="Pfam" id="PF17121">
    <property type="entry name" value="zf-C3HC4_5"/>
    <property type="match status" value="1"/>
</dbReference>
<dbReference type="InterPro" id="IPR013083">
    <property type="entry name" value="Znf_RING/FYVE/PHD"/>
</dbReference>
<keyword evidence="1" id="KW-0479">Metal-binding</keyword>
<dbReference type="SUPFAM" id="SSF57850">
    <property type="entry name" value="RING/U-box"/>
    <property type="match status" value="1"/>
</dbReference>
<sequence>MSRSGRATGASKQDSGAFALSKSLYNLSLLHAPREPFADALSGVCPVCKASGYLDPNMQFKINPTCYHSMCDTCVERLFGGNKGNNICPVAGCAKTLAYRNFRRATFEDLKVEREVDLRKKVMKMQVNMNKTEDDFETLRDYNDYLEQVEEMTWNLILNIDVDATWNKLHRFEALQKADSNAASTKRDAGKTGGAKGAGQKDDGADLMFRGLKKYVPPPKEPPFDPWGGYNIAPQYYVLQDNYDVDWYARMKKDSTHLVGGHSLQEYCDRALREAFGGFGVFIEDEIAARDAPSMSMDADIGTEHAAAAAMSGKEANMDDIF</sequence>
<dbReference type="GO" id="GO:0008270">
    <property type="term" value="F:zinc ion binding"/>
    <property type="evidence" value="ECO:0007669"/>
    <property type="project" value="UniProtKB-KW"/>
</dbReference>
<feature type="domain" description="RING-type" evidence="6">
    <location>
        <begin position="45"/>
        <end position="90"/>
    </location>
</feature>
<dbReference type="GO" id="GO:0006357">
    <property type="term" value="P:regulation of transcription by RNA polymerase II"/>
    <property type="evidence" value="ECO:0007669"/>
    <property type="project" value="TreeGrafter"/>
</dbReference>
<dbReference type="InterPro" id="IPR001841">
    <property type="entry name" value="Znf_RING"/>
</dbReference>
<evidence type="ECO:0000256" key="3">
    <source>
        <dbReference type="ARBA" id="ARBA00022833"/>
    </source>
</evidence>
<gene>
    <name evidence="7" type="ORF">GGP41_006842</name>
</gene>
<accession>A0A8H5ZNN8</accession>
<comment type="caution">
    <text evidence="7">The sequence shown here is derived from an EMBL/GenBank/DDBJ whole genome shotgun (WGS) entry which is preliminary data.</text>
</comment>
<evidence type="ECO:0000259" key="6">
    <source>
        <dbReference type="PROSITE" id="PS50089"/>
    </source>
</evidence>
<dbReference type="InterPro" id="IPR017907">
    <property type="entry name" value="Znf_RING_CS"/>
</dbReference>
<evidence type="ECO:0000313" key="7">
    <source>
        <dbReference type="EMBL" id="KAF5854033.1"/>
    </source>
</evidence>
<keyword evidence="3" id="KW-0862">Zinc</keyword>
<feature type="region of interest" description="Disordered" evidence="5">
    <location>
        <begin position="180"/>
        <end position="203"/>
    </location>
</feature>
<reference evidence="7" key="1">
    <citation type="submission" date="2019-11" db="EMBL/GenBank/DDBJ databases">
        <title>Bipolaris sorokiniana Genome sequencing.</title>
        <authorList>
            <person name="Wang H."/>
        </authorList>
    </citation>
    <scope>NUCLEOTIDE SEQUENCE</scope>
</reference>
<dbReference type="EMBL" id="WNKQ01000001">
    <property type="protein sequence ID" value="KAF5854033.1"/>
    <property type="molecule type" value="Genomic_DNA"/>
</dbReference>